<protein>
    <submittedName>
        <fullName evidence="2">Uncharacterized protein</fullName>
    </submittedName>
</protein>
<comment type="caution">
    <text evidence="2">The sequence shown here is derived from an EMBL/GenBank/DDBJ whole genome shotgun (WGS) entry which is preliminary data.</text>
</comment>
<name>A0ABW0PME0_9BURK</name>
<gene>
    <name evidence="2" type="ORF">ACFPOU_17045</name>
</gene>
<sequence length="252" mass="26603">MEISTSTPSNSDRGQLAAFLASRLSADAASAPAGISAALIEQLIADFEGVAQVDGRRYRVKVVSADEVETQGMDAQEKRVVVATLQEALPPSVLAAAGDAGAKDPVLLANLVADQTKDLGIQVQNNNLMAAMHKDLVQMLTELLPTLEKTSGDQAVLASARALLDRALAVQNTETLIPAKVTPMRILGTIESVSSSHHEILMRYGSALDSQTLVRGLRVVGEAMRLLEDIHGPATPGEEDDDAEQVGERSGM</sequence>
<organism evidence="2 3">
    <name type="scientific">Massilia jejuensis</name>
    <dbReference type="NCBI Taxonomy" id="648894"/>
    <lineage>
        <taxon>Bacteria</taxon>
        <taxon>Pseudomonadati</taxon>
        <taxon>Pseudomonadota</taxon>
        <taxon>Betaproteobacteria</taxon>
        <taxon>Burkholderiales</taxon>
        <taxon>Oxalobacteraceae</taxon>
        <taxon>Telluria group</taxon>
        <taxon>Massilia</taxon>
    </lineage>
</organism>
<accession>A0ABW0PME0</accession>
<evidence type="ECO:0000256" key="1">
    <source>
        <dbReference type="SAM" id="MobiDB-lite"/>
    </source>
</evidence>
<feature type="region of interest" description="Disordered" evidence="1">
    <location>
        <begin position="229"/>
        <end position="252"/>
    </location>
</feature>
<dbReference type="RefSeq" id="WP_379723798.1">
    <property type="nucleotide sequence ID" value="NZ_JBHSMS010000055.1"/>
</dbReference>
<reference evidence="3" key="1">
    <citation type="journal article" date="2019" name="Int. J. Syst. Evol. Microbiol.">
        <title>The Global Catalogue of Microorganisms (GCM) 10K type strain sequencing project: providing services to taxonomists for standard genome sequencing and annotation.</title>
        <authorList>
            <consortium name="The Broad Institute Genomics Platform"/>
            <consortium name="The Broad Institute Genome Sequencing Center for Infectious Disease"/>
            <person name="Wu L."/>
            <person name="Ma J."/>
        </authorList>
    </citation>
    <scope>NUCLEOTIDE SEQUENCE [LARGE SCALE GENOMIC DNA]</scope>
    <source>
        <strain evidence="3">CCUG 38813</strain>
    </source>
</reference>
<dbReference type="EMBL" id="JBHSMS010000055">
    <property type="protein sequence ID" value="MFC5512812.1"/>
    <property type="molecule type" value="Genomic_DNA"/>
</dbReference>
<keyword evidence="3" id="KW-1185">Reference proteome</keyword>
<dbReference type="Proteomes" id="UP001596031">
    <property type="component" value="Unassembled WGS sequence"/>
</dbReference>
<evidence type="ECO:0000313" key="2">
    <source>
        <dbReference type="EMBL" id="MFC5512812.1"/>
    </source>
</evidence>
<proteinExistence type="predicted"/>
<evidence type="ECO:0000313" key="3">
    <source>
        <dbReference type="Proteomes" id="UP001596031"/>
    </source>
</evidence>